<evidence type="ECO:0000313" key="3">
    <source>
        <dbReference type="Proteomes" id="UP000256405"/>
    </source>
</evidence>
<gene>
    <name evidence="2" type="ORF">C8N25_1197</name>
</gene>
<comment type="caution">
    <text evidence="2">The sequence shown here is derived from an EMBL/GenBank/DDBJ whole genome shotgun (WGS) entry which is preliminary data.</text>
</comment>
<protein>
    <submittedName>
        <fullName evidence="2">Uncharacterized protein</fullName>
    </submittedName>
</protein>
<sequence>MKTLLRIYLVLIFASSARSAGTENELINSGFPIEESNFATNPSYPQNLRGMADCVNSIDQKEQKKRNGTEVEKISE</sequence>
<organism evidence="2 3">
    <name type="scientific">Algoriphagus antarcticus</name>
    <dbReference type="NCBI Taxonomy" id="238540"/>
    <lineage>
        <taxon>Bacteria</taxon>
        <taxon>Pseudomonadati</taxon>
        <taxon>Bacteroidota</taxon>
        <taxon>Cytophagia</taxon>
        <taxon>Cytophagales</taxon>
        <taxon>Cyclobacteriaceae</taxon>
        <taxon>Algoriphagus</taxon>
    </lineage>
</organism>
<feature type="chain" id="PRO_5017620245" evidence="1">
    <location>
        <begin position="21"/>
        <end position="76"/>
    </location>
</feature>
<accession>A0A3E0DK88</accession>
<name>A0A3E0DK88_9BACT</name>
<feature type="signal peptide" evidence="1">
    <location>
        <begin position="1"/>
        <end position="20"/>
    </location>
</feature>
<evidence type="ECO:0000256" key="1">
    <source>
        <dbReference type="SAM" id="SignalP"/>
    </source>
</evidence>
<keyword evidence="3" id="KW-1185">Reference proteome</keyword>
<evidence type="ECO:0000313" key="2">
    <source>
        <dbReference type="EMBL" id="REG83043.1"/>
    </source>
</evidence>
<proteinExistence type="predicted"/>
<dbReference type="Proteomes" id="UP000256405">
    <property type="component" value="Unassembled WGS sequence"/>
</dbReference>
<dbReference type="AlphaFoldDB" id="A0A3E0DK88"/>
<keyword evidence="1" id="KW-0732">Signal</keyword>
<reference evidence="2 3" key="1">
    <citation type="submission" date="2018-08" db="EMBL/GenBank/DDBJ databases">
        <title>Genomic Encyclopedia of Archaeal and Bacterial Type Strains, Phase II (KMG-II): from individual species to whole genera.</title>
        <authorList>
            <person name="Goeker M."/>
        </authorList>
    </citation>
    <scope>NUCLEOTIDE SEQUENCE [LARGE SCALE GENOMIC DNA]</scope>
    <source>
        <strain evidence="2 3">DSM 15986</strain>
    </source>
</reference>
<dbReference type="EMBL" id="QUNF01000019">
    <property type="protein sequence ID" value="REG83043.1"/>
    <property type="molecule type" value="Genomic_DNA"/>
</dbReference>
<dbReference type="RefSeq" id="WP_086542181.1">
    <property type="nucleotide sequence ID" value="NZ_MSSW01000044.1"/>
</dbReference>
<dbReference type="OrthoDB" id="828161at2"/>